<dbReference type="Proteomes" id="UP000024404">
    <property type="component" value="Unassembled WGS sequence"/>
</dbReference>
<reference evidence="4" key="1">
    <citation type="submission" date="2013-10" db="EMBL/GenBank/DDBJ databases">
        <title>Genome sequencing of Onchocerca volvulus.</title>
        <authorList>
            <person name="Cotton J."/>
            <person name="Tsai J."/>
            <person name="Stanley E."/>
            <person name="Tracey A."/>
            <person name="Holroyd N."/>
            <person name="Lustigman S."/>
            <person name="Berriman M."/>
        </authorList>
    </citation>
    <scope>NUCLEOTIDE SEQUENCE</scope>
</reference>
<feature type="transmembrane region" description="Helical" evidence="1">
    <location>
        <begin position="104"/>
        <end position="125"/>
    </location>
</feature>
<keyword evidence="4" id="KW-1185">Reference proteome</keyword>
<evidence type="ECO:0000313" key="3">
    <source>
        <dbReference type="EnsemblMetazoa" id="OVOC11011.1"/>
    </source>
</evidence>
<protein>
    <submittedName>
        <fullName evidence="3">Uncharacterized protein</fullName>
    </submittedName>
</protein>
<keyword evidence="1" id="KW-0812">Transmembrane</keyword>
<keyword evidence="1" id="KW-0472">Membrane</keyword>
<reference evidence="3" key="2">
    <citation type="submission" date="2022-06" db="UniProtKB">
        <authorList>
            <consortium name="EnsemblMetazoa"/>
        </authorList>
    </citation>
    <scope>IDENTIFICATION</scope>
</reference>
<feature type="chain" id="PRO_5035735567" evidence="2">
    <location>
        <begin position="20"/>
        <end position="307"/>
    </location>
</feature>
<keyword evidence="2" id="KW-0732">Signal</keyword>
<evidence type="ECO:0000256" key="1">
    <source>
        <dbReference type="SAM" id="Phobius"/>
    </source>
</evidence>
<dbReference type="AlphaFoldDB" id="A0A8R1XNY5"/>
<dbReference type="OMA" id="CHVYSQD"/>
<dbReference type="EMBL" id="CMVM020000346">
    <property type="status" value="NOT_ANNOTATED_CDS"/>
    <property type="molecule type" value="Genomic_DNA"/>
</dbReference>
<feature type="transmembrane region" description="Helical" evidence="1">
    <location>
        <begin position="289"/>
        <end position="306"/>
    </location>
</feature>
<feature type="signal peptide" evidence="2">
    <location>
        <begin position="1"/>
        <end position="19"/>
    </location>
</feature>
<dbReference type="EnsemblMetazoa" id="OVOC11011.1">
    <property type="protein sequence ID" value="OVOC11011.1"/>
    <property type="gene ID" value="WBGene00247820"/>
</dbReference>
<proteinExistence type="predicted"/>
<accession>A0A8R1XNY5</accession>
<keyword evidence="1" id="KW-1133">Transmembrane helix</keyword>
<sequence>MRLLLCCIILIIINRNTMLCYICHVYSQDLNKLRKERDPVPKSVLLVRKFSQIFRHCQLLSIMFEYLNSQTTNCSFCFGIIRLNMFITGCRRHGSAESKTLNEFYGLFFYIVKSVYHFLIISFSLSTMSELIYLGVMCSRNPTYCGSNFCCCASTSCYDQLRNHFLQGLLQPKKDIICDVYRQQWIGNRPKTLNISFYPTSEQLYRRISCDACASRVDEKGVEMTCIEKDIEIACHGMNVFVGDDITCSANGDCCCQREDCSKALRIHYSNHQKMFGTARMFAASNSGYYLNPSSLIIAISIFIIVF</sequence>
<name>A0A8R1XNY5_ONCVO</name>
<evidence type="ECO:0000313" key="4">
    <source>
        <dbReference type="Proteomes" id="UP000024404"/>
    </source>
</evidence>
<evidence type="ECO:0000256" key="2">
    <source>
        <dbReference type="SAM" id="SignalP"/>
    </source>
</evidence>
<organism evidence="3 4">
    <name type="scientific">Onchocerca volvulus</name>
    <dbReference type="NCBI Taxonomy" id="6282"/>
    <lineage>
        <taxon>Eukaryota</taxon>
        <taxon>Metazoa</taxon>
        <taxon>Ecdysozoa</taxon>
        <taxon>Nematoda</taxon>
        <taxon>Chromadorea</taxon>
        <taxon>Rhabditida</taxon>
        <taxon>Spirurina</taxon>
        <taxon>Spiruromorpha</taxon>
        <taxon>Filarioidea</taxon>
        <taxon>Onchocercidae</taxon>
        <taxon>Onchocerca</taxon>
    </lineage>
</organism>